<evidence type="ECO:0000256" key="2">
    <source>
        <dbReference type="PROSITE-ProRule" id="PRU00335"/>
    </source>
</evidence>
<proteinExistence type="predicted"/>
<keyword evidence="1 2" id="KW-0238">DNA-binding</keyword>
<dbReference type="SUPFAM" id="SSF46689">
    <property type="entry name" value="Homeodomain-like"/>
    <property type="match status" value="1"/>
</dbReference>
<feature type="domain" description="HTH tetR-type" evidence="3">
    <location>
        <begin position="1"/>
        <end position="59"/>
    </location>
</feature>
<organism evidence="4 5">
    <name type="scientific">Candidatus Pullilachnospira gallistercoris</name>
    <dbReference type="NCBI Taxonomy" id="2840911"/>
    <lineage>
        <taxon>Bacteria</taxon>
        <taxon>Bacillati</taxon>
        <taxon>Bacillota</taxon>
        <taxon>Clostridia</taxon>
        <taxon>Lachnospirales</taxon>
        <taxon>Lachnospiraceae</taxon>
        <taxon>Lachnospiraceae incertae sedis</taxon>
        <taxon>Candidatus Pullilachnospira</taxon>
    </lineage>
</organism>
<evidence type="ECO:0000256" key="1">
    <source>
        <dbReference type="ARBA" id="ARBA00023125"/>
    </source>
</evidence>
<dbReference type="Gene3D" id="1.10.357.10">
    <property type="entry name" value="Tetracycline Repressor, domain 2"/>
    <property type="match status" value="1"/>
</dbReference>
<evidence type="ECO:0000259" key="3">
    <source>
        <dbReference type="PROSITE" id="PS50977"/>
    </source>
</evidence>
<accession>A0A9D1EB45</accession>
<dbReference type="Proteomes" id="UP000823912">
    <property type="component" value="Unassembled WGS sequence"/>
</dbReference>
<reference evidence="4" key="2">
    <citation type="journal article" date="2021" name="PeerJ">
        <title>Extensive microbial diversity within the chicken gut microbiome revealed by metagenomics and culture.</title>
        <authorList>
            <person name="Gilroy R."/>
            <person name="Ravi A."/>
            <person name="Getino M."/>
            <person name="Pursley I."/>
            <person name="Horton D.L."/>
            <person name="Alikhan N.F."/>
            <person name="Baker D."/>
            <person name="Gharbi K."/>
            <person name="Hall N."/>
            <person name="Watson M."/>
            <person name="Adriaenssens E.M."/>
            <person name="Foster-Nyarko E."/>
            <person name="Jarju S."/>
            <person name="Secka A."/>
            <person name="Antonio M."/>
            <person name="Oren A."/>
            <person name="Chaudhuri R.R."/>
            <person name="La Ragione R."/>
            <person name="Hildebrand F."/>
            <person name="Pallen M.J."/>
        </authorList>
    </citation>
    <scope>NUCLEOTIDE SEQUENCE</scope>
    <source>
        <strain evidence="4">ChiSjej5B23-6657</strain>
    </source>
</reference>
<dbReference type="Pfam" id="PF00440">
    <property type="entry name" value="TetR_N"/>
    <property type="match status" value="1"/>
</dbReference>
<dbReference type="InterPro" id="IPR001647">
    <property type="entry name" value="HTH_TetR"/>
</dbReference>
<evidence type="ECO:0000313" key="5">
    <source>
        <dbReference type="Proteomes" id="UP000823912"/>
    </source>
</evidence>
<name>A0A9D1EB45_9FIRM</name>
<dbReference type="EMBL" id="DVHM01000170">
    <property type="protein sequence ID" value="HIR71577.1"/>
    <property type="molecule type" value="Genomic_DNA"/>
</dbReference>
<protein>
    <submittedName>
        <fullName evidence="4">TetR family transcriptional regulator</fullName>
    </submittedName>
</protein>
<comment type="caution">
    <text evidence="4">The sequence shown here is derived from an EMBL/GenBank/DDBJ whole genome shotgun (WGS) entry which is preliminary data.</text>
</comment>
<reference evidence="4" key="1">
    <citation type="submission" date="2020-10" db="EMBL/GenBank/DDBJ databases">
        <authorList>
            <person name="Gilroy R."/>
        </authorList>
    </citation>
    <scope>NUCLEOTIDE SEQUENCE</scope>
    <source>
        <strain evidence="4">ChiSjej5B23-6657</strain>
    </source>
</reference>
<dbReference type="AlphaFoldDB" id="A0A9D1EB45"/>
<gene>
    <name evidence="4" type="ORF">IAA55_09890</name>
</gene>
<sequence length="173" mass="20456">MKQVFADGAKALIFDRNVTKLTVKDLAAQCHVTRQTFYYHFEDIPHLLRWIMDSDSEKLISQCMNQENREEGLRHFIVTLLNLKPYVKYDMSAAQRLEVERIMEDCFLRFFERAVDEMGLYQNYNRKDQELILRYHSRAVMGLLRSWTPEDAADLDHMVHMLHLLLTGDIAVS</sequence>
<dbReference type="PROSITE" id="PS50977">
    <property type="entry name" value="HTH_TETR_2"/>
    <property type="match status" value="1"/>
</dbReference>
<dbReference type="InterPro" id="IPR009057">
    <property type="entry name" value="Homeodomain-like_sf"/>
</dbReference>
<evidence type="ECO:0000313" key="4">
    <source>
        <dbReference type="EMBL" id="HIR71577.1"/>
    </source>
</evidence>
<dbReference type="GO" id="GO:0003677">
    <property type="term" value="F:DNA binding"/>
    <property type="evidence" value="ECO:0007669"/>
    <property type="project" value="UniProtKB-UniRule"/>
</dbReference>
<feature type="DNA-binding region" description="H-T-H motif" evidence="2">
    <location>
        <begin position="22"/>
        <end position="41"/>
    </location>
</feature>